<accession>A0A285TM85</accession>
<evidence type="ECO:0000313" key="2">
    <source>
        <dbReference type="EMBL" id="SOC21602.1"/>
    </source>
</evidence>
<dbReference type="STRING" id="538381.GCA_001696535_01723"/>
<dbReference type="Proteomes" id="UP000219331">
    <property type="component" value="Unassembled WGS sequence"/>
</dbReference>
<keyword evidence="3" id="KW-1185">Reference proteome</keyword>
<protein>
    <submittedName>
        <fullName evidence="2">Lysophospholipase</fullName>
    </submittedName>
</protein>
<gene>
    <name evidence="2" type="ORF">SAMN05421512_111125</name>
</gene>
<name>A0A285TM85_9HYPH</name>
<reference evidence="2 3" key="1">
    <citation type="submission" date="2017-08" db="EMBL/GenBank/DDBJ databases">
        <authorList>
            <person name="de Groot N.N."/>
        </authorList>
    </citation>
    <scope>NUCLEOTIDE SEQUENCE [LARGE SCALE GENOMIC DNA]</scope>
    <source>
        <strain evidence="2 3">USBA 352</strain>
    </source>
</reference>
<dbReference type="PANTHER" id="PTHR11614">
    <property type="entry name" value="PHOSPHOLIPASE-RELATED"/>
    <property type="match status" value="1"/>
</dbReference>
<dbReference type="InterPro" id="IPR022742">
    <property type="entry name" value="Hydrolase_4"/>
</dbReference>
<dbReference type="Pfam" id="PF12146">
    <property type="entry name" value="Hydrolase_4"/>
    <property type="match status" value="1"/>
</dbReference>
<evidence type="ECO:0000259" key="1">
    <source>
        <dbReference type="Pfam" id="PF12146"/>
    </source>
</evidence>
<evidence type="ECO:0000313" key="3">
    <source>
        <dbReference type="Proteomes" id="UP000219331"/>
    </source>
</evidence>
<dbReference type="AlphaFoldDB" id="A0A285TM85"/>
<sequence length="323" mass="35052">MAMELYDHPDNPVPAGAICQQVTTPDGIRLRTARWMPDRGPLKGTVTLLQGRAEFIEKYYETVADLRARGFAVVTFDWRGQGGSQRLLSNPARGHVDDFADFVTDLDTVMSEVTLASMPGPHHVLAHSTGGAVLLLAAGRLRTRIERAVLSAPLIGLGKVGLPQRVICPLSAALSSIGFGTAYVPGGSAKFHMPFEGNPLTSDEMRFRRNEAVLSAHPDLEIGAPTIDWLAAACRAMTRFFEPDFGPSLQLPVLLVASTGDRIVSARASERFARQTRSCRYLEIAGARHELLMEDDFHRDQFLAAFDAFVADGEPALAPGWGG</sequence>
<feature type="domain" description="Serine aminopeptidase S33" evidence="1">
    <location>
        <begin position="42"/>
        <end position="296"/>
    </location>
</feature>
<dbReference type="Gene3D" id="3.40.50.1820">
    <property type="entry name" value="alpha/beta hydrolase"/>
    <property type="match status" value="1"/>
</dbReference>
<dbReference type="InterPro" id="IPR051044">
    <property type="entry name" value="MAG_DAG_Lipase"/>
</dbReference>
<proteinExistence type="predicted"/>
<dbReference type="InterPro" id="IPR029058">
    <property type="entry name" value="AB_hydrolase_fold"/>
</dbReference>
<dbReference type="EMBL" id="OBML01000011">
    <property type="protein sequence ID" value="SOC21602.1"/>
    <property type="molecule type" value="Genomic_DNA"/>
</dbReference>
<organism evidence="2 3">
    <name type="scientific">Stappia indica</name>
    <dbReference type="NCBI Taxonomy" id="538381"/>
    <lineage>
        <taxon>Bacteria</taxon>
        <taxon>Pseudomonadati</taxon>
        <taxon>Pseudomonadota</taxon>
        <taxon>Alphaproteobacteria</taxon>
        <taxon>Hyphomicrobiales</taxon>
        <taxon>Stappiaceae</taxon>
        <taxon>Stappia</taxon>
    </lineage>
</organism>
<dbReference type="SUPFAM" id="SSF53474">
    <property type="entry name" value="alpha/beta-Hydrolases"/>
    <property type="match status" value="1"/>
</dbReference>